<dbReference type="InterPro" id="IPR036097">
    <property type="entry name" value="HisK_dim/P_sf"/>
</dbReference>
<proteinExistence type="predicted"/>
<dbReference type="EC" id="2.7.13.3" evidence="2"/>
<dbReference type="CDD" id="cd17541">
    <property type="entry name" value="REC_CheB-like"/>
    <property type="match status" value="1"/>
</dbReference>
<evidence type="ECO:0000313" key="13">
    <source>
        <dbReference type="Proteomes" id="UP000438991"/>
    </source>
</evidence>
<name>A0A9X4XPC4_9BRAD</name>
<dbReference type="SUPFAM" id="SSF47384">
    <property type="entry name" value="Homodimeric domain of signal transducing histidine kinase"/>
    <property type="match status" value="1"/>
</dbReference>
<dbReference type="InterPro" id="IPR003661">
    <property type="entry name" value="HisK_dim/P_dom"/>
</dbReference>
<dbReference type="Pfam" id="PF02518">
    <property type="entry name" value="HATPase_c"/>
    <property type="match status" value="1"/>
</dbReference>
<dbReference type="AlphaFoldDB" id="A0A9X4XPC4"/>
<feature type="modified residue" description="4-aspartylphosphate" evidence="7">
    <location>
        <position position="562"/>
    </location>
</feature>
<dbReference type="PRINTS" id="PR00344">
    <property type="entry name" value="BCTRLSENSOR"/>
</dbReference>
<dbReference type="GO" id="GO:0009927">
    <property type="term" value="F:histidine phosphotransfer kinase activity"/>
    <property type="evidence" value="ECO:0007669"/>
    <property type="project" value="TreeGrafter"/>
</dbReference>
<evidence type="ECO:0000313" key="12">
    <source>
        <dbReference type="EMBL" id="MTW18825.1"/>
    </source>
</evidence>
<dbReference type="InterPro" id="IPR011006">
    <property type="entry name" value="CheY-like_superfamily"/>
</dbReference>
<evidence type="ECO:0000256" key="5">
    <source>
        <dbReference type="ARBA" id="ARBA00022777"/>
    </source>
</evidence>
<evidence type="ECO:0000256" key="2">
    <source>
        <dbReference type="ARBA" id="ARBA00012438"/>
    </source>
</evidence>
<evidence type="ECO:0000256" key="3">
    <source>
        <dbReference type="ARBA" id="ARBA00022553"/>
    </source>
</evidence>
<accession>A0A9X4XPC4</accession>
<keyword evidence="5" id="KW-0418">Kinase</keyword>
<comment type="catalytic activity">
    <reaction evidence="1">
        <text>ATP + protein L-histidine = ADP + protein N-phospho-L-histidine.</text>
        <dbReference type="EC" id="2.7.13.3"/>
    </reaction>
</comment>
<dbReference type="GO" id="GO:0005886">
    <property type="term" value="C:plasma membrane"/>
    <property type="evidence" value="ECO:0007669"/>
    <property type="project" value="TreeGrafter"/>
</dbReference>
<keyword evidence="8" id="KW-0175">Coiled coil</keyword>
<dbReference type="InterPro" id="IPR004358">
    <property type="entry name" value="Sig_transdc_His_kin-like_C"/>
</dbReference>
<dbReference type="PROSITE" id="PS50110">
    <property type="entry name" value="RESPONSE_REGULATORY"/>
    <property type="match status" value="1"/>
</dbReference>
<evidence type="ECO:0000256" key="6">
    <source>
        <dbReference type="ARBA" id="ARBA00023012"/>
    </source>
</evidence>
<dbReference type="InterPro" id="IPR003594">
    <property type="entry name" value="HATPase_dom"/>
</dbReference>
<dbReference type="Proteomes" id="UP000438991">
    <property type="component" value="Unassembled WGS sequence"/>
</dbReference>
<protein>
    <recommendedName>
        <fullName evidence="2">histidine kinase</fullName>
        <ecNumber evidence="2">2.7.13.3</ecNumber>
    </recommendedName>
</protein>
<dbReference type="FunFam" id="3.30.565.10:FF:000010">
    <property type="entry name" value="Sensor histidine kinase RcsC"/>
    <property type="match status" value="1"/>
</dbReference>
<dbReference type="CDD" id="cd00082">
    <property type="entry name" value="HisKA"/>
    <property type="match status" value="1"/>
</dbReference>
<dbReference type="SMART" id="SM00387">
    <property type="entry name" value="HATPase_c"/>
    <property type="match status" value="2"/>
</dbReference>
<dbReference type="PANTHER" id="PTHR43047">
    <property type="entry name" value="TWO-COMPONENT HISTIDINE PROTEIN KINASE"/>
    <property type="match status" value="1"/>
</dbReference>
<dbReference type="Gene3D" id="3.30.565.10">
    <property type="entry name" value="Histidine kinase-like ATPase, C-terminal domain"/>
    <property type="match status" value="2"/>
</dbReference>
<dbReference type="InterPro" id="IPR036890">
    <property type="entry name" value="HATPase_C_sf"/>
</dbReference>
<organism evidence="12 13">
    <name type="scientific">Rhodoplanes serenus</name>
    <dbReference type="NCBI Taxonomy" id="200615"/>
    <lineage>
        <taxon>Bacteria</taxon>
        <taxon>Pseudomonadati</taxon>
        <taxon>Pseudomonadota</taxon>
        <taxon>Alphaproteobacteria</taxon>
        <taxon>Hyphomicrobiales</taxon>
        <taxon>Nitrobacteraceae</taxon>
        <taxon>Rhodoplanes</taxon>
    </lineage>
</organism>
<dbReference type="GO" id="GO:0000155">
    <property type="term" value="F:phosphorelay sensor kinase activity"/>
    <property type="evidence" value="ECO:0007669"/>
    <property type="project" value="InterPro"/>
</dbReference>
<reference evidence="12 13" key="1">
    <citation type="submission" date="2019-11" db="EMBL/GenBank/DDBJ databases">
        <title>Whole-genome sequence of Rhodoplanes serenus DSM 18633, type strain.</title>
        <authorList>
            <person name="Kyndt J.A."/>
            <person name="Meyer T.E."/>
        </authorList>
    </citation>
    <scope>NUCLEOTIDE SEQUENCE [LARGE SCALE GENOMIC DNA]</scope>
    <source>
        <strain evidence="12 13">DSM 18633</strain>
    </source>
</reference>
<evidence type="ECO:0000256" key="8">
    <source>
        <dbReference type="SAM" id="Coils"/>
    </source>
</evidence>
<dbReference type="CDD" id="cd16922">
    <property type="entry name" value="HATPase_EvgS-ArcB-TorS-like"/>
    <property type="match status" value="1"/>
</dbReference>
<dbReference type="InterPro" id="IPR005467">
    <property type="entry name" value="His_kinase_dom"/>
</dbReference>
<feature type="coiled-coil region" evidence="8">
    <location>
        <begin position="205"/>
        <end position="235"/>
    </location>
</feature>
<sequence>MVPSTEPTTELPTGPTTWSTSVSDDRPCGVRPGRPTDWSSAWPVVTMAIAAEADVVAVRQRARLIAERLGFERQDQTRIATAVSEIARNAFSHGRGGRAEFAVETNGGHQGLVIRISDRGPGMADPDAVLAGRTRSPGGLGVGLAGARRLLDHFAIDSSPGVGTTVTLGHRLPARATPPTAETIATLVRDLTVTAGGPNTGGDALAALHEQNRELMQTLDELHRREEEAATLDRELADTNRGVVALYAELDERADQLKQASELKSRFLSHMSHEFRTPLNSILALSRLLMDRVDGPLTAEQEKQVGYIRRSAEGLLELVDDLLDLAKVEAGKIELRPVPFTVADLFGGLRGALKPLQTNPDVDLVFEVGDDLPALYTDEARVAQILRNLISNALKFTETGEVAVSAAWEPDTARIVFAVRDTGIGIAPEHQERIFEEFSQIDTTIQRRVKGTGLGLPLSRNLAGLLGGTLTLDSVPGQGSVFRLTIPCRLDGAPAEPARTASASPSAPARHRVLIVDDDETFRYVFRQLIGGDSRFEVIEAADGESGVRRAREERPDLVLLDLQMPRMDGFTALRHLAEDHRTADIPVVVSTSLAVTAELRARLRPGAPVLAKQELSRDTVTTLLARLIMNGTGRVGVGS</sequence>
<dbReference type="EMBL" id="WNKV01000020">
    <property type="protein sequence ID" value="MTW18825.1"/>
    <property type="molecule type" value="Genomic_DNA"/>
</dbReference>
<dbReference type="PROSITE" id="PS50109">
    <property type="entry name" value="HIS_KIN"/>
    <property type="match status" value="1"/>
</dbReference>
<feature type="region of interest" description="Disordered" evidence="9">
    <location>
        <begin position="1"/>
        <end position="37"/>
    </location>
</feature>
<dbReference type="InterPro" id="IPR001789">
    <property type="entry name" value="Sig_transdc_resp-reg_receiver"/>
</dbReference>
<keyword evidence="3 7" id="KW-0597">Phosphoprotein</keyword>
<dbReference type="PANTHER" id="PTHR43047:SF72">
    <property type="entry name" value="OSMOSENSING HISTIDINE PROTEIN KINASE SLN1"/>
    <property type="match status" value="1"/>
</dbReference>
<dbReference type="SUPFAM" id="SSF55874">
    <property type="entry name" value="ATPase domain of HSP90 chaperone/DNA topoisomerase II/histidine kinase"/>
    <property type="match status" value="2"/>
</dbReference>
<dbReference type="Gene3D" id="1.10.287.130">
    <property type="match status" value="1"/>
</dbReference>
<evidence type="ECO:0000256" key="4">
    <source>
        <dbReference type="ARBA" id="ARBA00022679"/>
    </source>
</evidence>
<dbReference type="Gene3D" id="3.40.50.2300">
    <property type="match status" value="1"/>
</dbReference>
<feature type="domain" description="Histidine kinase" evidence="10">
    <location>
        <begin position="270"/>
        <end position="490"/>
    </location>
</feature>
<evidence type="ECO:0000256" key="7">
    <source>
        <dbReference type="PROSITE-ProRule" id="PRU00169"/>
    </source>
</evidence>
<dbReference type="SMART" id="SM00388">
    <property type="entry name" value="HisKA"/>
    <property type="match status" value="1"/>
</dbReference>
<dbReference type="SMART" id="SM00448">
    <property type="entry name" value="REC"/>
    <property type="match status" value="1"/>
</dbReference>
<evidence type="ECO:0000256" key="1">
    <source>
        <dbReference type="ARBA" id="ARBA00000085"/>
    </source>
</evidence>
<evidence type="ECO:0000259" key="11">
    <source>
        <dbReference type="PROSITE" id="PS50110"/>
    </source>
</evidence>
<dbReference type="Pfam" id="PF00512">
    <property type="entry name" value="HisKA"/>
    <property type="match status" value="1"/>
</dbReference>
<dbReference type="Pfam" id="PF13581">
    <property type="entry name" value="HATPase_c_2"/>
    <property type="match status" value="1"/>
</dbReference>
<keyword evidence="6" id="KW-0902">Two-component regulatory system</keyword>
<dbReference type="Pfam" id="PF00072">
    <property type="entry name" value="Response_reg"/>
    <property type="match status" value="1"/>
</dbReference>
<keyword evidence="4" id="KW-0808">Transferase</keyword>
<feature type="compositionally biased region" description="Low complexity" evidence="9">
    <location>
        <begin position="1"/>
        <end position="20"/>
    </location>
</feature>
<feature type="domain" description="Response regulatory" evidence="11">
    <location>
        <begin position="512"/>
        <end position="633"/>
    </location>
</feature>
<evidence type="ECO:0000256" key="9">
    <source>
        <dbReference type="SAM" id="MobiDB-lite"/>
    </source>
</evidence>
<dbReference type="SUPFAM" id="SSF52172">
    <property type="entry name" value="CheY-like"/>
    <property type="match status" value="1"/>
</dbReference>
<comment type="caution">
    <text evidence="12">The sequence shown here is derived from an EMBL/GenBank/DDBJ whole genome shotgun (WGS) entry which is preliminary data.</text>
</comment>
<evidence type="ECO:0000259" key="10">
    <source>
        <dbReference type="PROSITE" id="PS50109"/>
    </source>
</evidence>
<gene>
    <name evidence="12" type="ORF">GJ689_21740</name>
</gene>